<accession>A0A1E5GU48</accession>
<dbReference type="InterPro" id="IPR011256">
    <property type="entry name" value="Reg_factor_effector_dom_sf"/>
</dbReference>
<dbReference type="InterPro" id="IPR000551">
    <property type="entry name" value="MerR-type_HTH_dom"/>
</dbReference>
<dbReference type="InterPro" id="IPR009061">
    <property type="entry name" value="DNA-bd_dom_put_sf"/>
</dbReference>
<dbReference type="Pfam" id="PF13411">
    <property type="entry name" value="MerR_1"/>
    <property type="match status" value="1"/>
</dbReference>
<reference evidence="7" key="1">
    <citation type="submission" date="2016-09" db="EMBL/GenBank/DDBJ databases">
        <authorList>
            <person name="Gulvik C.A."/>
        </authorList>
    </citation>
    <scope>NUCLEOTIDE SEQUENCE [LARGE SCALE GENOMIC DNA]</scope>
    <source>
        <strain evidence="7">LMG 26306</strain>
    </source>
</reference>
<dbReference type="Pfam" id="PF06445">
    <property type="entry name" value="GyrI-like"/>
    <property type="match status" value="1"/>
</dbReference>
<dbReference type="Proteomes" id="UP000094764">
    <property type="component" value="Unassembled WGS sequence"/>
</dbReference>
<keyword evidence="4" id="KW-0804">Transcription</keyword>
<feature type="domain" description="HTH merR-type" evidence="5">
    <location>
        <begin position="9"/>
        <end position="77"/>
    </location>
</feature>
<dbReference type="SMART" id="SM00422">
    <property type="entry name" value="HTH_MERR"/>
    <property type="match status" value="1"/>
</dbReference>
<dbReference type="PANTHER" id="PTHR30204">
    <property type="entry name" value="REDOX-CYCLING DRUG-SENSING TRANSCRIPTIONAL ACTIVATOR SOXR"/>
    <property type="match status" value="1"/>
</dbReference>
<keyword evidence="3" id="KW-0238">DNA-binding</keyword>
<organism evidence="6 7">
    <name type="scientific">Enterococcus quebecensis</name>
    <dbReference type="NCBI Taxonomy" id="903983"/>
    <lineage>
        <taxon>Bacteria</taxon>
        <taxon>Bacillati</taxon>
        <taxon>Bacillota</taxon>
        <taxon>Bacilli</taxon>
        <taxon>Lactobacillales</taxon>
        <taxon>Enterococcaceae</taxon>
        <taxon>Enterococcus</taxon>
    </lineage>
</organism>
<dbReference type="EMBL" id="MIKB01000013">
    <property type="protein sequence ID" value="OEG16213.1"/>
    <property type="molecule type" value="Genomic_DNA"/>
</dbReference>
<dbReference type="AlphaFoldDB" id="A0A1E5GU48"/>
<dbReference type="Gene3D" id="1.10.1660.10">
    <property type="match status" value="1"/>
</dbReference>
<evidence type="ECO:0000313" key="6">
    <source>
        <dbReference type="EMBL" id="OEG16213.1"/>
    </source>
</evidence>
<evidence type="ECO:0000256" key="2">
    <source>
        <dbReference type="ARBA" id="ARBA00023015"/>
    </source>
</evidence>
<dbReference type="InterPro" id="IPR029442">
    <property type="entry name" value="GyrI-like"/>
</dbReference>
<evidence type="ECO:0000256" key="3">
    <source>
        <dbReference type="ARBA" id="ARBA00023125"/>
    </source>
</evidence>
<dbReference type="InterPro" id="IPR047057">
    <property type="entry name" value="MerR_fam"/>
</dbReference>
<dbReference type="SUPFAM" id="SSF46955">
    <property type="entry name" value="Putative DNA-binding domain"/>
    <property type="match status" value="1"/>
</dbReference>
<dbReference type="SUPFAM" id="SSF55136">
    <property type="entry name" value="Probable bacterial effector-binding domain"/>
    <property type="match status" value="1"/>
</dbReference>
<keyword evidence="2" id="KW-0805">Transcription regulation</keyword>
<dbReference type="GO" id="GO:0003700">
    <property type="term" value="F:DNA-binding transcription factor activity"/>
    <property type="evidence" value="ECO:0007669"/>
    <property type="project" value="InterPro"/>
</dbReference>
<dbReference type="CDD" id="cd00592">
    <property type="entry name" value="HTH_MerR-like"/>
    <property type="match status" value="1"/>
</dbReference>
<dbReference type="Gene3D" id="3.20.80.10">
    <property type="entry name" value="Regulatory factor, effector binding domain"/>
    <property type="match status" value="1"/>
</dbReference>
<dbReference type="PROSITE" id="PS50937">
    <property type="entry name" value="HTH_MERR_2"/>
    <property type="match status" value="1"/>
</dbReference>
<proteinExistence type="predicted"/>
<name>A0A1E5GU48_9ENTE</name>
<sequence>MGDKMTKGDFTIKEIAKMYGISTHTLRHYEKLMMIQPERTDNNYRSFSEKDIYNLNIIRDLKELGVPLKTIQSYLENRTVENTTHLLRENSKKLEAEISLLKKKVTGITSRLKIMEELKTRENQMNQLIIRKIEERRAFQRLSEFTDEAGFEKEMRSLYGELLDVAEFYQFHYVGGIIDWLPPESSIYKGVFILESKLVSNQLNQFILEEGSYASYFYKGNYEQTSKYIAKMEAELKREHYRIIPPFYEFYLIDFHETNDKKEYLTEIQVKVEKS</sequence>
<gene>
    <name evidence="6" type="ORF">BCR23_04815</name>
</gene>
<dbReference type="PANTHER" id="PTHR30204:SF69">
    <property type="entry name" value="MERR-FAMILY TRANSCRIPTIONAL REGULATOR"/>
    <property type="match status" value="1"/>
</dbReference>
<comment type="caution">
    <text evidence="6">The sequence shown here is derived from an EMBL/GenBank/DDBJ whole genome shotgun (WGS) entry which is preliminary data.</text>
</comment>
<evidence type="ECO:0000259" key="5">
    <source>
        <dbReference type="PROSITE" id="PS50937"/>
    </source>
</evidence>
<dbReference type="STRING" id="903983.BCR23_04815"/>
<dbReference type="OrthoDB" id="6006at2"/>
<evidence type="ECO:0000313" key="7">
    <source>
        <dbReference type="Proteomes" id="UP000094764"/>
    </source>
</evidence>
<protein>
    <recommendedName>
        <fullName evidence="5">HTH merR-type domain-containing protein</fullName>
    </recommendedName>
</protein>
<evidence type="ECO:0000256" key="1">
    <source>
        <dbReference type="ARBA" id="ARBA00022491"/>
    </source>
</evidence>
<dbReference type="PRINTS" id="PR00040">
    <property type="entry name" value="HTHMERR"/>
</dbReference>
<evidence type="ECO:0000256" key="4">
    <source>
        <dbReference type="ARBA" id="ARBA00023163"/>
    </source>
</evidence>
<dbReference type="GO" id="GO:0003677">
    <property type="term" value="F:DNA binding"/>
    <property type="evidence" value="ECO:0007669"/>
    <property type="project" value="UniProtKB-KW"/>
</dbReference>
<keyword evidence="7" id="KW-1185">Reference proteome</keyword>
<keyword evidence="1" id="KW-0678">Repressor</keyword>